<reference evidence="1 2" key="1">
    <citation type="submission" date="2021-06" db="EMBL/GenBank/DDBJ databases">
        <title>Halomicroarcula sp. a new haloarchaeum isolated from saline soil.</title>
        <authorList>
            <person name="Duran-Viseras A."/>
            <person name="Sanchez-Porro C."/>
            <person name="Ventosa A."/>
        </authorList>
    </citation>
    <scope>NUCLEOTIDE SEQUENCE [LARGE SCALE GENOMIC DNA]</scope>
    <source>
        <strain evidence="1 2">F27</strain>
    </source>
</reference>
<dbReference type="EMBL" id="RKLT01000014">
    <property type="protein sequence ID" value="MBX0297057.1"/>
    <property type="molecule type" value="Genomic_DNA"/>
</dbReference>
<accession>A0AAW4PIL3</accession>
<protein>
    <submittedName>
        <fullName evidence="1">Uncharacterized protein</fullName>
    </submittedName>
</protein>
<sequence>MTSEDKINDAFVERLTNTVQRLQRESYPVSKSQLYGKLNWEVETLEDAIERAVDDGVVYDASAAESANPLLAHPDEPLSGDPAIVDAEAVAKHGKQAE</sequence>
<evidence type="ECO:0000313" key="1">
    <source>
        <dbReference type="EMBL" id="MBX0297057.1"/>
    </source>
</evidence>
<dbReference type="RefSeq" id="WP_220581650.1">
    <property type="nucleotide sequence ID" value="NZ_RKLT01000014.1"/>
</dbReference>
<keyword evidence="2" id="KW-1185">Reference proteome</keyword>
<gene>
    <name evidence="1" type="ORF">EGH23_19450</name>
</gene>
<organism evidence="1 2">
    <name type="scientific">Haloarcula nitratireducens</name>
    <dbReference type="NCBI Taxonomy" id="2487749"/>
    <lineage>
        <taxon>Archaea</taxon>
        <taxon>Methanobacteriati</taxon>
        <taxon>Methanobacteriota</taxon>
        <taxon>Stenosarchaea group</taxon>
        <taxon>Halobacteria</taxon>
        <taxon>Halobacteriales</taxon>
        <taxon>Haloarculaceae</taxon>
        <taxon>Haloarcula</taxon>
    </lineage>
</organism>
<evidence type="ECO:0000313" key="2">
    <source>
        <dbReference type="Proteomes" id="UP001430455"/>
    </source>
</evidence>
<comment type="caution">
    <text evidence="1">The sequence shown here is derived from an EMBL/GenBank/DDBJ whole genome shotgun (WGS) entry which is preliminary data.</text>
</comment>
<dbReference type="Proteomes" id="UP001430455">
    <property type="component" value="Unassembled WGS sequence"/>
</dbReference>
<dbReference type="AlphaFoldDB" id="A0AAW4PIL3"/>
<name>A0AAW4PIL3_9EURY</name>
<proteinExistence type="predicted"/>